<evidence type="ECO:0000313" key="4">
    <source>
        <dbReference type="EMBL" id="KIK37200.1"/>
    </source>
</evidence>
<dbReference type="InterPro" id="IPR011990">
    <property type="entry name" value="TPR-like_helical_dom_sf"/>
</dbReference>
<evidence type="ECO:0008006" key="6">
    <source>
        <dbReference type="Google" id="ProtNLM"/>
    </source>
</evidence>
<gene>
    <name evidence="4" type="ORF">CY34DRAFT_471089</name>
</gene>
<proteinExistence type="predicted"/>
<keyword evidence="2" id="KW-0677">Repeat</keyword>
<organism evidence="4 5">
    <name type="scientific">Suillus luteus UH-Slu-Lm8-n1</name>
    <dbReference type="NCBI Taxonomy" id="930992"/>
    <lineage>
        <taxon>Eukaryota</taxon>
        <taxon>Fungi</taxon>
        <taxon>Dikarya</taxon>
        <taxon>Basidiomycota</taxon>
        <taxon>Agaricomycotina</taxon>
        <taxon>Agaricomycetes</taxon>
        <taxon>Agaricomycetidae</taxon>
        <taxon>Boletales</taxon>
        <taxon>Suillineae</taxon>
        <taxon>Suillaceae</taxon>
        <taxon>Suillus</taxon>
    </lineage>
</organism>
<sequence>MVEAAQPIIQITTPSRTFKGHEDSVVAAAVFPDGHRMVTGSHDKALCLWDLEKGVVLKKMEGHRDIVKGVAVSRDGKLIASGDDGGELIAWDRDGEPLTQPIRVHSKQIWSLDFSSDGTVLASGSWNAITEFWNTKTWQSERDPINCCSSVLCVRYSPSDEHLAIATTSNIQIWKPGMMNCIATFQAQPTFNGNWNVSLAWTLDGTRLLSAGIDHYPTIREWDSSTWKQVGEPWKGHDDYIHTIVINPTGTLVASASDDQHVRLWRLSDRRTIATFNPSYNTYCVAFPGMDSKHILSGGKNSDISEWAIPEDALSEEDSKAQATDNINSEYDILTISMTARDACITGDLSAADKLLTQEIDTDGSNHNSYANRSFVMARKLDWDRALHDALKSVSIQPSFMGFIAKGNALCGTMQFLGAMKAFDLASTFVDADSSKIHLLLLIKVRQVRLIYSAGYMTVVRLSPFSMQINMTRRFRASRS</sequence>
<dbReference type="SMART" id="SM00320">
    <property type="entry name" value="WD40"/>
    <property type="match status" value="7"/>
</dbReference>
<reference evidence="5" key="2">
    <citation type="submission" date="2015-01" db="EMBL/GenBank/DDBJ databases">
        <title>Evolutionary Origins and Diversification of the Mycorrhizal Mutualists.</title>
        <authorList>
            <consortium name="DOE Joint Genome Institute"/>
            <consortium name="Mycorrhizal Genomics Consortium"/>
            <person name="Kohler A."/>
            <person name="Kuo A."/>
            <person name="Nagy L.G."/>
            <person name="Floudas D."/>
            <person name="Copeland A."/>
            <person name="Barry K.W."/>
            <person name="Cichocki N."/>
            <person name="Veneault-Fourrey C."/>
            <person name="LaButti K."/>
            <person name="Lindquist E.A."/>
            <person name="Lipzen A."/>
            <person name="Lundell T."/>
            <person name="Morin E."/>
            <person name="Murat C."/>
            <person name="Riley R."/>
            <person name="Ohm R."/>
            <person name="Sun H."/>
            <person name="Tunlid A."/>
            <person name="Henrissat B."/>
            <person name="Grigoriev I.V."/>
            <person name="Hibbett D.S."/>
            <person name="Martin F."/>
        </authorList>
    </citation>
    <scope>NUCLEOTIDE SEQUENCE [LARGE SCALE GENOMIC DNA]</scope>
    <source>
        <strain evidence="5">UH-Slu-Lm8-n1</strain>
    </source>
</reference>
<dbReference type="OrthoDB" id="2423701at2759"/>
<feature type="repeat" description="WD" evidence="3">
    <location>
        <begin position="234"/>
        <end position="275"/>
    </location>
</feature>
<dbReference type="PANTHER" id="PTHR19848:SF8">
    <property type="entry name" value="F-BOX AND WD REPEAT DOMAIN CONTAINING 7"/>
    <property type="match status" value="1"/>
</dbReference>
<accession>A0A0C9ZIF8</accession>
<dbReference type="Gene3D" id="1.25.40.10">
    <property type="entry name" value="Tetratricopeptide repeat domain"/>
    <property type="match status" value="1"/>
</dbReference>
<feature type="repeat" description="WD" evidence="3">
    <location>
        <begin position="102"/>
        <end position="143"/>
    </location>
</feature>
<dbReference type="SUPFAM" id="SSF50978">
    <property type="entry name" value="WD40 repeat-like"/>
    <property type="match status" value="1"/>
</dbReference>
<dbReference type="PROSITE" id="PS50294">
    <property type="entry name" value="WD_REPEATS_REGION"/>
    <property type="match status" value="4"/>
</dbReference>
<dbReference type="EMBL" id="KN835469">
    <property type="protein sequence ID" value="KIK37200.1"/>
    <property type="molecule type" value="Genomic_DNA"/>
</dbReference>
<dbReference type="InParanoid" id="A0A0C9ZIF8"/>
<dbReference type="AlphaFoldDB" id="A0A0C9ZIF8"/>
<feature type="repeat" description="WD" evidence="3">
    <location>
        <begin position="18"/>
        <end position="59"/>
    </location>
</feature>
<dbReference type="Gene3D" id="2.130.10.10">
    <property type="entry name" value="YVTN repeat-like/Quinoprotein amine dehydrogenase"/>
    <property type="match status" value="2"/>
</dbReference>
<dbReference type="InterPro" id="IPR036322">
    <property type="entry name" value="WD40_repeat_dom_sf"/>
</dbReference>
<dbReference type="HOGENOM" id="CLU_028915_0_0_1"/>
<dbReference type="PROSITE" id="PS00678">
    <property type="entry name" value="WD_REPEATS_1"/>
    <property type="match status" value="2"/>
</dbReference>
<evidence type="ECO:0000256" key="1">
    <source>
        <dbReference type="ARBA" id="ARBA00022574"/>
    </source>
</evidence>
<dbReference type="Pfam" id="PF00400">
    <property type="entry name" value="WD40"/>
    <property type="match status" value="4"/>
</dbReference>
<keyword evidence="5" id="KW-1185">Reference proteome</keyword>
<dbReference type="InterPro" id="IPR019775">
    <property type="entry name" value="WD40_repeat_CS"/>
</dbReference>
<evidence type="ECO:0000256" key="2">
    <source>
        <dbReference type="ARBA" id="ARBA00022737"/>
    </source>
</evidence>
<dbReference type="SUPFAM" id="SSF48452">
    <property type="entry name" value="TPR-like"/>
    <property type="match status" value="1"/>
</dbReference>
<dbReference type="STRING" id="930992.A0A0C9ZIF8"/>
<evidence type="ECO:0000313" key="5">
    <source>
        <dbReference type="Proteomes" id="UP000054485"/>
    </source>
</evidence>
<keyword evidence="1 3" id="KW-0853">WD repeat</keyword>
<protein>
    <recommendedName>
        <fullName evidence="6">WD40 repeat-like protein</fullName>
    </recommendedName>
</protein>
<dbReference type="Proteomes" id="UP000054485">
    <property type="component" value="Unassembled WGS sequence"/>
</dbReference>
<feature type="repeat" description="WD" evidence="3">
    <location>
        <begin position="60"/>
        <end position="92"/>
    </location>
</feature>
<dbReference type="PANTHER" id="PTHR19848">
    <property type="entry name" value="WD40 REPEAT PROTEIN"/>
    <property type="match status" value="1"/>
</dbReference>
<reference evidence="4 5" key="1">
    <citation type="submission" date="2014-04" db="EMBL/GenBank/DDBJ databases">
        <authorList>
            <consortium name="DOE Joint Genome Institute"/>
            <person name="Kuo A."/>
            <person name="Ruytinx J."/>
            <person name="Rineau F."/>
            <person name="Colpaert J."/>
            <person name="Kohler A."/>
            <person name="Nagy L.G."/>
            <person name="Floudas D."/>
            <person name="Copeland A."/>
            <person name="Barry K.W."/>
            <person name="Cichocki N."/>
            <person name="Veneault-Fourrey C."/>
            <person name="LaButti K."/>
            <person name="Lindquist E.A."/>
            <person name="Lipzen A."/>
            <person name="Lundell T."/>
            <person name="Morin E."/>
            <person name="Murat C."/>
            <person name="Sun H."/>
            <person name="Tunlid A."/>
            <person name="Henrissat B."/>
            <person name="Grigoriev I.V."/>
            <person name="Hibbett D.S."/>
            <person name="Martin F."/>
            <person name="Nordberg H.P."/>
            <person name="Cantor M.N."/>
            <person name="Hua S.X."/>
        </authorList>
    </citation>
    <scope>NUCLEOTIDE SEQUENCE [LARGE SCALE GENOMIC DNA]</scope>
    <source>
        <strain evidence="4 5">UH-Slu-Lm8-n1</strain>
    </source>
</reference>
<dbReference type="InterPro" id="IPR001680">
    <property type="entry name" value="WD40_rpt"/>
</dbReference>
<dbReference type="CDD" id="cd00200">
    <property type="entry name" value="WD40"/>
    <property type="match status" value="1"/>
</dbReference>
<evidence type="ECO:0000256" key="3">
    <source>
        <dbReference type="PROSITE-ProRule" id="PRU00221"/>
    </source>
</evidence>
<name>A0A0C9ZIF8_9AGAM</name>
<dbReference type="PROSITE" id="PS50082">
    <property type="entry name" value="WD_REPEATS_2"/>
    <property type="match status" value="4"/>
</dbReference>
<dbReference type="InterPro" id="IPR015943">
    <property type="entry name" value="WD40/YVTN_repeat-like_dom_sf"/>
</dbReference>